<accession>A0AAD5MWV2</accession>
<dbReference type="InterPro" id="IPR013083">
    <property type="entry name" value="Znf_RING/FYVE/PHD"/>
</dbReference>
<name>A0AAD5MWV2_PARTN</name>
<proteinExistence type="predicted"/>
<dbReference type="EMBL" id="JAHQIW010002488">
    <property type="protein sequence ID" value="KAJ1355501.1"/>
    <property type="molecule type" value="Genomic_DNA"/>
</dbReference>
<sequence length="93" mass="10974">MFNYNRHMKRFHSQERWELLDRVPSPSTRHVLEETGPAAKTRKRCVGCYKNLTKDSDSRTAAKRAKRINTRCSQCKKHFCLDCFNISHIKCNS</sequence>
<organism evidence="1 2">
    <name type="scientific">Parelaphostrongylus tenuis</name>
    <name type="common">Meningeal worm</name>
    <dbReference type="NCBI Taxonomy" id="148309"/>
    <lineage>
        <taxon>Eukaryota</taxon>
        <taxon>Metazoa</taxon>
        <taxon>Ecdysozoa</taxon>
        <taxon>Nematoda</taxon>
        <taxon>Chromadorea</taxon>
        <taxon>Rhabditida</taxon>
        <taxon>Rhabditina</taxon>
        <taxon>Rhabditomorpha</taxon>
        <taxon>Strongyloidea</taxon>
        <taxon>Metastrongylidae</taxon>
        <taxon>Parelaphostrongylus</taxon>
    </lineage>
</organism>
<dbReference type="InterPro" id="IPR046349">
    <property type="entry name" value="C1-like_sf"/>
</dbReference>
<dbReference type="Gene3D" id="3.30.40.10">
    <property type="entry name" value="Zinc/RING finger domain, C3HC4 (zinc finger)"/>
    <property type="match status" value="1"/>
</dbReference>
<gene>
    <name evidence="1" type="ORF">KIN20_038400</name>
</gene>
<evidence type="ECO:0000313" key="1">
    <source>
        <dbReference type="EMBL" id="KAJ1355501.1"/>
    </source>
</evidence>
<dbReference type="SUPFAM" id="SSF57889">
    <property type="entry name" value="Cysteine-rich domain"/>
    <property type="match status" value="1"/>
</dbReference>
<evidence type="ECO:0000313" key="2">
    <source>
        <dbReference type="Proteomes" id="UP001196413"/>
    </source>
</evidence>
<comment type="caution">
    <text evidence="1">The sequence shown here is derived from an EMBL/GenBank/DDBJ whole genome shotgun (WGS) entry which is preliminary data.</text>
</comment>
<dbReference type="AlphaFoldDB" id="A0AAD5MWV2"/>
<keyword evidence="2" id="KW-1185">Reference proteome</keyword>
<reference evidence="1" key="1">
    <citation type="submission" date="2021-06" db="EMBL/GenBank/DDBJ databases">
        <title>Parelaphostrongylus tenuis whole genome reference sequence.</title>
        <authorList>
            <person name="Garwood T.J."/>
            <person name="Larsen P.A."/>
            <person name="Fountain-Jones N.M."/>
            <person name="Garbe J.R."/>
            <person name="Macchietto M.G."/>
            <person name="Kania S.A."/>
            <person name="Gerhold R.W."/>
            <person name="Richards J.E."/>
            <person name="Wolf T.M."/>
        </authorList>
    </citation>
    <scope>NUCLEOTIDE SEQUENCE</scope>
    <source>
        <strain evidence="1">MNPRO001-30</strain>
        <tissue evidence="1">Meninges</tissue>
    </source>
</reference>
<protein>
    <submittedName>
        <fullName evidence="1">Uncharacterized protein</fullName>
    </submittedName>
</protein>
<dbReference type="Proteomes" id="UP001196413">
    <property type="component" value="Unassembled WGS sequence"/>
</dbReference>